<feature type="region of interest" description="Disordered" evidence="1">
    <location>
        <begin position="144"/>
        <end position="174"/>
    </location>
</feature>
<gene>
    <name evidence="2" type="ORF">C8F04DRAFT_75587</name>
</gene>
<name>A0AAD6XA65_9AGAR</name>
<evidence type="ECO:0000313" key="3">
    <source>
        <dbReference type="Proteomes" id="UP001218188"/>
    </source>
</evidence>
<dbReference type="AlphaFoldDB" id="A0AAD6XA65"/>
<organism evidence="2 3">
    <name type="scientific">Mycena alexandri</name>
    <dbReference type="NCBI Taxonomy" id="1745969"/>
    <lineage>
        <taxon>Eukaryota</taxon>
        <taxon>Fungi</taxon>
        <taxon>Dikarya</taxon>
        <taxon>Basidiomycota</taxon>
        <taxon>Agaricomycotina</taxon>
        <taxon>Agaricomycetes</taxon>
        <taxon>Agaricomycetidae</taxon>
        <taxon>Agaricales</taxon>
        <taxon>Marasmiineae</taxon>
        <taxon>Mycenaceae</taxon>
        <taxon>Mycena</taxon>
    </lineage>
</organism>
<sequence length="174" mass="18961">MYGQTTKHLFFANCGPLFWFWNLAANANRVALLLWDDHLGGVQNYTLLSSLASSGPFPYEVATSYVFGNSSDAGLSLDPAAGITNMRFSVDGKLEDQGGVGFAVQDGFAFSTTSCFFDNNRTAQYDVAVRNDVNLTSLYIETEQRDSTSMSVSPRPHFSPPPVAQQTQRIPSGP</sequence>
<evidence type="ECO:0000256" key="1">
    <source>
        <dbReference type="SAM" id="MobiDB-lite"/>
    </source>
</evidence>
<protein>
    <submittedName>
        <fullName evidence="2">Uncharacterized protein</fullName>
    </submittedName>
</protein>
<dbReference type="Proteomes" id="UP001218188">
    <property type="component" value="Unassembled WGS sequence"/>
</dbReference>
<keyword evidence="3" id="KW-1185">Reference proteome</keyword>
<evidence type="ECO:0000313" key="2">
    <source>
        <dbReference type="EMBL" id="KAJ7042382.1"/>
    </source>
</evidence>
<reference evidence="2" key="1">
    <citation type="submission" date="2023-03" db="EMBL/GenBank/DDBJ databases">
        <title>Massive genome expansion in bonnet fungi (Mycena s.s.) driven by repeated elements and novel gene families across ecological guilds.</title>
        <authorList>
            <consortium name="Lawrence Berkeley National Laboratory"/>
            <person name="Harder C.B."/>
            <person name="Miyauchi S."/>
            <person name="Viragh M."/>
            <person name="Kuo A."/>
            <person name="Thoen E."/>
            <person name="Andreopoulos B."/>
            <person name="Lu D."/>
            <person name="Skrede I."/>
            <person name="Drula E."/>
            <person name="Henrissat B."/>
            <person name="Morin E."/>
            <person name="Kohler A."/>
            <person name="Barry K."/>
            <person name="LaButti K."/>
            <person name="Morin E."/>
            <person name="Salamov A."/>
            <person name="Lipzen A."/>
            <person name="Mereny Z."/>
            <person name="Hegedus B."/>
            <person name="Baldrian P."/>
            <person name="Stursova M."/>
            <person name="Weitz H."/>
            <person name="Taylor A."/>
            <person name="Grigoriev I.V."/>
            <person name="Nagy L.G."/>
            <person name="Martin F."/>
            <person name="Kauserud H."/>
        </authorList>
    </citation>
    <scope>NUCLEOTIDE SEQUENCE</scope>
    <source>
        <strain evidence="2">CBHHK200</strain>
    </source>
</reference>
<feature type="compositionally biased region" description="Polar residues" evidence="1">
    <location>
        <begin position="164"/>
        <end position="174"/>
    </location>
</feature>
<dbReference type="EMBL" id="JARJCM010000012">
    <property type="protein sequence ID" value="KAJ7042382.1"/>
    <property type="molecule type" value="Genomic_DNA"/>
</dbReference>
<proteinExistence type="predicted"/>
<accession>A0AAD6XA65</accession>
<comment type="caution">
    <text evidence="2">The sequence shown here is derived from an EMBL/GenBank/DDBJ whole genome shotgun (WGS) entry which is preliminary data.</text>
</comment>